<dbReference type="PROSITE" id="PS50886">
    <property type="entry name" value="TRBD"/>
    <property type="match status" value="1"/>
</dbReference>
<keyword evidence="5 13" id="KW-0547">Nucleotide-binding</keyword>
<dbReference type="SUPFAM" id="SSF52374">
    <property type="entry name" value="Nucleotidylyl transferase"/>
    <property type="match status" value="1"/>
</dbReference>
<evidence type="ECO:0000256" key="12">
    <source>
        <dbReference type="PROSITE-ProRule" id="PRU00209"/>
    </source>
</evidence>
<proteinExistence type="inferred from homology"/>
<keyword evidence="8 13" id="KW-0648">Protein biosynthesis</keyword>
<evidence type="ECO:0000256" key="2">
    <source>
        <dbReference type="ARBA" id="ARBA00022490"/>
    </source>
</evidence>
<evidence type="ECO:0000256" key="5">
    <source>
        <dbReference type="ARBA" id="ARBA00022741"/>
    </source>
</evidence>
<feature type="domain" description="TRNA-binding" evidence="15">
    <location>
        <begin position="502"/>
        <end position="606"/>
    </location>
</feature>
<dbReference type="Gene3D" id="1.10.730.10">
    <property type="entry name" value="Isoleucyl-tRNA Synthetase, Domain 1"/>
    <property type="match status" value="1"/>
</dbReference>
<evidence type="ECO:0000256" key="10">
    <source>
        <dbReference type="ARBA" id="ARBA00030904"/>
    </source>
</evidence>
<dbReference type="Gene3D" id="3.40.50.620">
    <property type="entry name" value="HUPs"/>
    <property type="match status" value="1"/>
</dbReference>
<dbReference type="InterPro" id="IPR041872">
    <property type="entry name" value="Anticodon_Met"/>
</dbReference>
<evidence type="ECO:0000256" key="1">
    <source>
        <dbReference type="ARBA" id="ARBA00012838"/>
    </source>
</evidence>
<comment type="catalytic activity">
    <reaction evidence="11">
        <text>tRNA(Met) + L-methionine + ATP = L-methionyl-tRNA(Met) + AMP + diphosphate</text>
        <dbReference type="Rhea" id="RHEA:13481"/>
        <dbReference type="Rhea" id="RHEA-COMP:9667"/>
        <dbReference type="Rhea" id="RHEA-COMP:9698"/>
        <dbReference type="ChEBI" id="CHEBI:30616"/>
        <dbReference type="ChEBI" id="CHEBI:33019"/>
        <dbReference type="ChEBI" id="CHEBI:57844"/>
        <dbReference type="ChEBI" id="CHEBI:78442"/>
        <dbReference type="ChEBI" id="CHEBI:78530"/>
        <dbReference type="ChEBI" id="CHEBI:456215"/>
        <dbReference type="EC" id="6.1.1.10"/>
    </reaction>
</comment>
<name>A0ABN9TLV6_9DINO</name>
<keyword evidence="9 13" id="KW-0030">Aminoacyl-tRNA synthetase</keyword>
<accession>A0ABN9TLV6</accession>
<dbReference type="Pfam" id="PF09334">
    <property type="entry name" value="tRNA-synt_1g"/>
    <property type="match status" value="2"/>
</dbReference>
<keyword evidence="6 13" id="KW-0067">ATP-binding</keyword>
<dbReference type="Gene3D" id="2.170.220.10">
    <property type="match status" value="1"/>
</dbReference>
<keyword evidence="7 12" id="KW-0694">RNA-binding</keyword>
<evidence type="ECO:0000256" key="4">
    <source>
        <dbReference type="ARBA" id="ARBA00022598"/>
    </source>
</evidence>
<dbReference type="PRINTS" id="PR01041">
    <property type="entry name" value="TRNASYNTHMET"/>
</dbReference>
<dbReference type="EMBL" id="CAUYUJ010014863">
    <property type="protein sequence ID" value="CAK0847013.1"/>
    <property type="molecule type" value="Genomic_DNA"/>
</dbReference>
<organism evidence="16 17">
    <name type="scientific">Prorocentrum cordatum</name>
    <dbReference type="NCBI Taxonomy" id="2364126"/>
    <lineage>
        <taxon>Eukaryota</taxon>
        <taxon>Sar</taxon>
        <taxon>Alveolata</taxon>
        <taxon>Dinophyceae</taxon>
        <taxon>Prorocentrales</taxon>
        <taxon>Prorocentraceae</taxon>
        <taxon>Prorocentrum</taxon>
    </lineage>
</organism>
<dbReference type="InterPro" id="IPR014729">
    <property type="entry name" value="Rossmann-like_a/b/a_fold"/>
</dbReference>
<keyword evidence="4 13" id="KW-0436">Ligase</keyword>
<evidence type="ECO:0000256" key="7">
    <source>
        <dbReference type="ARBA" id="ARBA00022884"/>
    </source>
</evidence>
<feature type="region of interest" description="Disordered" evidence="14">
    <location>
        <begin position="472"/>
        <end position="498"/>
    </location>
</feature>
<dbReference type="Pfam" id="PF19303">
    <property type="entry name" value="Anticodon_3"/>
    <property type="match status" value="1"/>
</dbReference>
<evidence type="ECO:0000256" key="6">
    <source>
        <dbReference type="ARBA" id="ARBA00022840"/>
    </source>
</evidence>
<dbReference type="SUPFAM" id="SSF50249">
    <property type="entry name" value="Nucleic acid-binding proteins"/>
    <property type="match status" value="1"/>
</dbReference>
<reference evidence="16" key="1">
    <citation type="submission" date="2023-10" db="EMBL/GenBank/DDBJ databases">
        <authorList>
            <person name="Chen Y."/>
            <person name="Shah S."/>
            <person name="Dougan E. K."/>
            <person name="Thang M."/>
            <person name="Chan C."/>
        </authorList>
    </citation>
    <scope>NUCLEOTIDE SEQUENCE [LARGE SCALE GENOMIC DNA]</scope>
</reference>
<dbReference type="SUPFAM" id="SSF47323">
    <property type="entry name" value="Anticodon-binding domain of a subclass of class I aminoacyl-tRNA synthetases"/>
    <property type="match status" value="1"/>
</dbReference>
<dbReference type="Pfam" id="PF01588">
    <property type="entry name" value="tRNA_bind"/>
    <property type="match status" value="1"/>
</dbReference>
<dbReference type="NCBIfam" id="TIGR00398">
    <property type="entry name" value="metG"/>
    <property type="match status" value="1"/>
</dbReference>
<dbReference type="InterPro" id="IPR012340">
    <property type="entry name" value="NA-bd_OB-fold"/>
</dbReference>
<keyword evidence="2" id="KW-0963">Cytoplasm</keyword>
<evidence type="ECO:0000256" key="3">
    <source>
        <dbReference type="ARBA" id="ARBA00022555"/>
    </source>
</evidence>
<evidence type="ECO:0000313" key="17">
    <source>
        <dbReference type="Proteomes" id="UP001189429"/>
    </source>
</evidence>
<dbReference type="InterPro" id="IPR015413">
    <property type="entry name" value="Methionyl/Leucyl_tRNA_Synth"/>
</dbReference>
<keyword evidence="17" id="KW-1185">Reference proteome</keyword>
<evidence type="ECO:0000256" key="9">
    <source>
        <dbReference type="ARBA" id="ARBA00023146"/>
    </source>
</evidence>
<comment type="caution">
    <text evidence="16">The sequence shown here is derived from an EMBL/GenBank/DDBJ whole genome shotgun (WGS) entry which is preliminary data.</text>
</comment>
<gene>
    <name evidence="16" type="ORF">PCOR1329_LOCUS40355</name>
</gene>
<dbReference type="EC" id="6.1.1.10" evidence="1"/>
<dbReference type="CDD" id="cd00814">
    <property type="entry name" value="MetRS_core"/>
    <property type="match status" value="1"/>
</dbReference>
<dbReference type="InterPro" id="IPR033911">
    <property type="entry name" value="MetRS_core"/>
</dbReference>
<dbReference type="InterPro" id="IPR002547">
    <property type="entry name" value="tRNA-bd_dom"/>
</dbReference>
<evidence type="ECO:0000256" key="13">
    <source>
        <dbReference type="RuleBase" id="RU363039"/>
    </source>
</evidence>
<dbReference type="Gene3D" id="2.40.50.140">
    <property type="entry name" value="Nucleic acid-binding proteins"/>
    <property type="match status" value="1"/>
</dbReference>
<dbReference type="PANTHER" id="PTHR43326:SF2">
    <property type="entry name" value="METHIONINE--TRNA LIGASE"/>
    <property type="match status" value="1"/>
</dbReference>
<evidence type="ECO:0000256" key="8">
    <source>
        <dbReference type="ARBA" id="ARBA00022917"/>
    </source>
</evidence>
<sequence>MTGADEHGQKIAQKAEDEGVTPQQLVDRYADGFQALNQRLNTSEDFYVRTSQGRHKEVARKLWEKCKEVGDIYLDRYEGWYLVREERFITEQEAQEWDYKDPLSAVPLKKMSEPSFFFRLSKYQKRVVQHIEDNKDFIHPEQYRTEILERLRSIELRDLSISRGTFDWGIECPEPLVDGKQHVMYVWFDALINYVSGVDGHDKSKPLSRFWPADMHVIGKDICWFHCVIWPSMLMSVGLPIPKSVVVHGFIAGPDGRKMSKTFGNVVDPHDQLDRYPTDTLRWFLCREAEYGDDLKFSEDSLKLMHNADLCDKLGNLVHRAVTLCGGSIPEADFKLTPSLPFDLKEMKTSVRGAFERYRLAEAATLVASACGATNKWIADLEPWKMKADSQQALRAICLRLLLEAVYVLAHFFTPFIPTAGDAIFKKLGCPPRPIGSLSDSFQNLSAGGQVKSDSILFEQLEVKAPEAKASESKADAAAKAKPKAKAKGAPSAVDDPTQPLFSKLDDVRVGKVVKAWHHPEADKLFCEEIDVGDPEGPRQIVSGLRDHYTLEQFEGRLLLAVCNMKPSKLRNVMSSGMVLCAKNPDAKVVELLSVPDGCSVGDRVLPEGVPTSWSPMDPDAVKKFKIWEQVAEGLKSNAERVACHDGKPLVTGSGARFVAPTQAGAPIS</sequence>
<comment type="similarity">
    <text evidence="13">Belongs to the class-I aminoacyl-tRNA synthetase family.</text>
</comment>
<dbReference type="PANTHER" id="PTHR43326">
    <property type="entry name" value="METHIONYL-TRNA SYNTHETASE"/>
    <property type="match status" value="1"/>
</dbReference>
<evidence type="ECO:0000256" key="14">
    <source>
        <dbReference type="SAM" id="MobiDB-lite"/>
    </source>
</evidence>
<evidence type="ECO:0000259" key="15">
    <source>
        <dbReference type="PROSITE" id="PS50886"/>
    </source>
</evidence>
<dbReference type="InterPro" id="IPR009080">
    <property type="entry name" value="tRNAsynth_Ia_anticodon-bd"/>
</dbReference>
<keyword evidence="3 12" id="KW-0820">tRNA-binding</keyword>
<evidence type="ECO:0000256" key="11">
    <source>
        <dbReference type="ARBA" id="ARBA00047364"/>
    </source>
</evidence>
<dbReference type="CDD" id="cd02799">
    <property type="entry name" value="tRNA_bind_EMAP-II_like"/>
    <property type="match status" value="1"/>
</dbReference>
<protein>
    <recommendedName>
        <fullName evidence="1">methionine--tRNA ligase</fullName>
        <ecNumber evidence="1">6.1.1.10</ecNumber>
    </recommendedName>
    <alternativeName>
        <fullName evidence="10">Methionyl-tRNA synthetase</fullName>
    </alternativeName>
</protein>
<dbReference type="InterPro" id="IPR023457">
    <property type="entry name" value="Met-tRNA_synth_2"/>
</dbReference>
<dbReference type="Proteomes" id="UP001189429">
    <property type="component" value="Unassembled WGS sequence"/>
</dbReference>
<dbReference type="InterPro" id="IPR014758">
    <property type="entry name" value="Met-tRNA_synth"/>
</dbReference>
<evidence type="ECO:0000313" key="16">
    <source>
        <dbReference type="EMBL" id="CAK0847013.1"/>
    </source>
</evidence>